<keyword evidence="3" id="KW-1185">Reference proteome</keyword>
<gene>
    <name evidence="2" type="ORF">ISREJYDI_CDS0034</name>
</gene>
<evidence type="ECO:0000313" key="3">
    <source>
        <dbReference type="Proteomes" id="UP001447006"/>
    </source>
</evidence>
<protein>
    <submittedName>
        <fullName evidence="2">Uncharacterized protein</fullName>
    </submittedName>
</protein>
<keyword evidence="1" id="KW-0175">Coiled coil</keyword>
<feature type="coiled-coil region" evidence="1">
    <location>
        <begin position="95"/>
        <end position="122"/>
    </location>
</feature>
<evidence type="ECO:0000256" key="1">
    <source>
        <dbReference type="SAM" id="Coils"/>
    </source>
</evidence>
<proteinExistence type="predicted"/>
<dbReference type="Proteomes" id="UP001447006">
    <property type="component" value="Segment"/>
</dbReference>
<name>A0AAX4MWZ7_9CAUD</name>
<dbReference type="EMBL" id="PP551948">
    <property type="protein sequence ID" value="WYN05000.1"/>
    <property type="molecule type" value="Genomic_DNA"/>
</dbReference>
<sequence>MHNFKKGDKVVFVSAPGFGQPWTEEGMKGVVISERGQSVPSNMMVECTTKSGAIILGEFDPCRFKAVVAPVVAQPTHKPMTIDVAHRLVAFDMELGCMQAELDNLRERIAQRMEKFQMLKDEYGVEE</sequence>
<accession>A0AAX4MWZ7</accession>
<evidence type="ECO:0000313" key="2">
    <source>
        <dbReference type="EMBL" id="WYN05000.1"/>
    </source>
</evidence>
<organism evidence="2 3">
    <name type="scientific">Pseudomonas phage UNO-G1W1</name>
    <dbReference type="NCBI Taxonomy" id="3136609"/>
    <lineage>
        <taxon>Viruses</taxon>
        <taxon>Duplodnaviria</taxon>
        <taxon>Heunggongvirae</taxon>
        <taxon>Uroviricota</taxon>
        <taxon>Caudoviricetes</taxon>
        <taxon>Vandenendeviridae</taxon>
        <taxon>Gorskivirinae</taxon>
        <taxon>Omahavirus</taxon>
        <taxon>Omahavirus UNOG1W1</taxon>
    </lineage>
</organism>
<reference evidence="2 3" key="1">
    <citation type="submission" date="2024-03" db="EMBL/GenBank/DDBJ databases">
        <title>Complete Genome Sequence of a Pseudomonas fluorescens Bacteriophage UNO-G1W1 isolated from freshwater ice in Nebraska.</title>
        <authorList>
            <person name="Neville A.J."/>
            <person name="Schulze T.T."/>
            <person name="Davis P.H."/>
        </authorList>
    </citation>
    <scope>NUCLEOTIDE SEQUENCE [LARGE SCALE GENOMIC DNA]</scope>
</reference>